<evidence type="ECO:0000256" key="6">
    <source>
        <dbReference type="ARBA" id="ARBA00022695"/>
    </source>
</evidence>
<dbReference type="Gene3D" id="3.40.50.620">
    <property type="entry name" value="HUPs"/>
    <property type="match status" value="1"/>
</dbReference>
<dbReference type="InterPro" id="IPR004821">
    <property type="entry name" value="Cyt_trans-like"/>
</dbReference>
<keyword evidence="8 11" id="KW-0067">ATP-binding</keyword>
<evidence type="ECO:0000256" key="3">
    <source>
        <dbReference type="ARBA" id="ARBA00009014"/>
    </source>
</evidence>
<dbReference type="EMBL" id="BMKA01000001">
    <property type="protein sequence ID" value="GGA05380.1"/>
    <property type="molecule type" value="Genomic_DNA"/>
</dbReference>
<name>A0A916QQN1_9RHOB</name>
<comment type="catalytic activity">
    <reaction evidence="10 11">
        <text>nicotinate beta-D-ribonucleotide + ATP + H(+) = deamido-NAD(+) + diphosphate</text>
        <dbReference type="Rhea" id="RHEA:22860"/>
        <dbReference type="ChEBI" id="CHEBI:15378"/>
        <dbReference type="ChEBI" id="CHEBI:30616"/>
        <dbReference type="ChEBI" id="CHEBI:33019"/>
        <dbReference type="ChEBI" id="CHEBI:57502"/>
        <dbReference type="ChEBI" id="CHEBI:58437"/>
        <dbReference type="EC" id="2.7.7.18"/>
    </reaction>
</comment>
<keyword evidence="6 11" id="KW-0548">Nucleotidyltransferase</keyword>
<evidence type="ECO:0000256" key="4">
    <source>
        <dbReference type="ARBA" id="ARBA00022642"/>
    </source>
</evidence>
<evidence type="ECO:0000259" key="13">
    <source>
        <dbReference type="Pfam" id="PF01467"/>
    </source>
</evidence>
<gene>
    <name evidence="11 14" type="primary">nadD</name>
    <name evidence="14" type="ORF">GCM10011498_01250</name>
</gene>
<evidence type="ECO:0000313" key="15">
    <source>
        <dbReference type="Proteomes" id="UP000628017"/>
    </source>
</evidence>
<dbReference type="PANTHER" id="PTHR39321">
    <property type="entry name" value="NICOTINATE-NUCLEOTIDE ADENYLYLTRANSFERASE-RELATED"/>
    <property type="match status" value="1"/>
</dbReference>
<proteinExistence type="inferred from homology"/>
<dbReference type="NCBIfam" id="NF000843">
    <property type="entry name" value="PRK00071.2-2"/>
    <property type="match status" value="1"/>
</dbReference>
<evidence type="ECO:0000256" key="8">
    <source>
        <dbReference type="ARBA" id="ARBA00022840"/>
    </source>
</evidence>
<dbReference type="NCBIfam" id="NF000845">
    <property type="entry name" value="PRK00071.2-4"/>
    <property type="match status" value="1"/>
</dbReference>
<keyword evidence="9 11" id="KW-0520">NAD</keyword>
<evidence type="ECO:0000256" key="7">
    <source>
        <dbReference type="ARBA" id="ARBA00022741"/>
    </source>
</evidence>
<keyword evidence="15" id="KW-1185">Reference proteome</keyword>
<keyword evidence="7 11" id="KW-0547">Nucleotide-binding</keyword>
<evidence type="ECO:0000313" key="14">
    <source>
        <dbReference type="EMBL" id="GGA05380.1"/>
    </source>
</evidence>
<dbReference type="GO" id="GO:0009435">
    <property type="term" value="P:NAD+ biosynthetic process"/>
    <property type="evidence" value="ECO:0007669"/>
    <property type="project" value="UniProtKB-UniRule"/>
</dbReference>
<evidence type="ECO:0000256" key="5">
    <source>
        <dbReference type="ARBA" id="ARBA00022679"/>
    </source>
</evidence>
<comment type="caution">
    <text evidence="14">The sequence shown here is derived from an EMBL/GenBank/DDBJ whole genome shotgun (WGS) entry which is preliminary data.</text>
</comment>
<dbReference type="AlphaFoldDB" id="A0A916QQN1"/>
<dbReference type="Proteomes" id="UP000628017">
    <property type="component" value="Unassembled WGS sequence"/>
</dbReference>
<dbReference type="HAMAP" id="MF_00244">
    <property type="entry name" value="NaMN_adenylyltr"/>
    <property type="match status" value="1"/>
</dbReference>
<dbReference type="GO" id="GO:0005524">
    <property type="term" value="F:ATP binding"/>
    <property type="evidence" value="ECO:0007669"/>
    <property type="project" value="UniProtKB-KW"/>
</dbReference>
<dbReference type="InterPro" id="IPR005248">
    <property type="entry name" value="NadD/NMNAT"/>
</dbReference>
<comment type="pathway">
    <text evidence="2 11">Cofactor biosynthesis; NAD(+) biosynthesis; deamido-NAD(+) from nicotinate D-ribonucleotide: step 1/1.</text>
</comment>
<evidence type="ECO:0000256" key="2">
    <source>
        <dbReference type="ARBA" id="ARBA00005019"/>
    </source>
</evidence>
<organism evidence="14 15">
    <name type="scientific">Neptunicoccus cionae</name>
    <dbReference type="NCBI Taxonomy" id="2035344"/>
    <lineage>
        <taxon>Bacteria</taxon>
        <taxon>Pseudomonadati</taxon>
        <taxon>Pseudomonadota</taxon>
        <taxon>Alphaproteobacteria</taxon>
        <taxon>Rhodobacterales</taxon>
        <taxon>Paracoccaceae</taxon>
        <taxon>Neptunicoccus</taxon>
    </lineage>
</organism>
<keyword evidence="5 11" id="KW-0808">Transferase</keyword>
<dbReference type="SUPFAM" id="SSF52374">
    <property type="entry name" value="Nucleotidylyl transferase"/>
    <property type="match status" value="1"/>
</dbReference>
<feature type="region of interest" description="Disordered" evidence="12">
    <location>
        <begin position="197"/>
        <end position="217"/>
    </location>
</feature>
<dbReference type="EC" id="2.7.7.18" evidence="11"/>
<dbReference type="GO" id="GO:0004515">
    <property type="term" value="F:nicotinate-nucleotide adenylyltransferase activity"/>
    <property type="evidence" value="ECO:0007669"/>
    <property type="project" value="UniProtKB-UniRule"/>
</dbReference>
<evidence type="ECO:0000256" key="10">
    <source>
        <dbReference type="ARBA" id="ARBA00048721"/>
    </source>
</evidence>
<evidence type="ECO:0000256" key="12">
    <source>
        <dbReference type="SAM" id="MobiDB-lite"/>
    </source>
</evidence>
<accession>A0A916QQN1</accession>
<dbReference type="CDD" id="cd02165">
    <property type="entry name" value="NMNAT"/>
    <property type="match status" value="1"/>
</dbReference>
<dbReference type="PANTHER" id="PTHR39321:SF3">
    <property type="entry name" value="PHOSPHOPANTETHEINE ADENYLYLTRANSFERASE"/>
    <property type="match status" value="1"/>
</dbReference>
<evidence type="ECO:0000256" key="1">
    <source>
        <dbReference type="ARBA" id="ARBA00002324"/>
    </source>
</evidence>
<dbReference type="InterPro" id="IPR014729">
    <property type="entry name" value="Rossmann-like_a/b/a_fold"/>
</dbReference>
<keyword evidence="4 11" id="KW-0662">Pyridine nucleotide biosynthesis</keyword>
<evidence type="ECO:0000256" key="11">
    <source>
        <dbReference type="HAMAP-Rule" id="MF_00244"/>
    </source>
</evidence>
<reference evidence="14" key="2">
    <citation type="submission" date="2020-09" db="EMBL/GenBank/DDBJ databases">
        <authorList>
            <person name="Sun Q."/>
            <person name="Zhou Y."/>
        </authorList>
    </citation>
    <scope>NUCLEOTIDE SEQUENCE</scope>
    <source>
        <strain evidence="14">CGMCC 1.15880</strain>
    </source>
</reference>
<dbReference type="NCBIfam" id="TIGR00482">
    <property type="entry name" value="nicotinate (nicotinamide) nucleotide adenylyltransferase"/>
    <property type="match status" value="1"/>
</dbReference>
<comment type="similarity">
    <text evidence="3 11">Belongs to the NadD family.</text>
</comment>
<feature type="domain" description="Cytidyltransferase-like" evidence="13">
    <location>
        <begin position="18"/>
        <end position="196"/>
    </location>
</feature>
<sequence length="217" mass="24053">MTKQAHFPLATAGQRIGLLGGSFDPPHQGHLHISRWALKSFGLDRVWWMVSPGNPLKARGPASMGRRLEACRALADDPRMVVTDIESHLGTRYTAATLQALLPRYRGARFVWLMGADNLAEFHRWKDWDWIMEALPIGVLGRPGEQLAAGCSPAARRYRNYRLQARRAEALPFREAPCWSLLTGPMVRLSSTQIRAQGDWPTSAGGVPSSGKTSPET</sequence>
<evidence type="ECO:0000256" key="9">
    <source>
        <dbReference type="ARBA" id="ARBA00023027"/>
    </source>
</evidence>
<protein>
    <recommendedName>
        <fullName evidence="11">Probable nicotinate-nucleotide adenylyltransferase</fullName>
        <ecNumber evidence="11">2.7.7.18</ecNumber>
    </recommendedName>
    <alternativeName>
        <fullName evidence="11">Deamido-NAD(+) diphosphorylase</fullName>
    </alternativeName>
    <alternativeName>
        <fullName evidence="11">Deamido-NAD(+) pyrophosphorylase</fullName>
    </alternativeName>
    <alternativeName>
        <fullName evidence="11">Nicotinate mononucleotide adenylyltransferase</fullName>
        <shortName evidence="11">NaMN adenylyltransferase</shortName>
    </alternativeName>
</protein>
<reference evidence="14" key="1">
    <citation type="journal article" date="2014" name="Int. J. Syst. Evol. Microbiol.">
        <title>Complete genome sequence of Corynebacterium casei LMG S-19264T (=DSM 44701T), isolated from a smear-ripened cheese.</title>
        <authorList>
            <consortium name="US DOE Joint Genome Institute (JGI-PGF)"/>
            <person name="Walter F."/>
            <person name="Albersmeier A."/>
            <person name="Kalinowski J."/>
            <person name="Ruckert C."/>
        </authorList>
    </citation>
    <scope>NUCLEOTIDE SEQUENCE</scope>
    <source>
        <strain evidence="14">CGMCC 1.15880</strain>
    </source>
</reference>
<comment type="function">
    <text evidence="1 11">Catalyzes the reversible adenylation of nicotinate mononucleotide (NaMN) to nicotinic acid adenine dinucleotide (NaAD).</text>
</comment>
<dbReference type="Pfam" id="PF01467">
    <property type="entry name" value="CTP_transf_like"/>
    <property type="match status" value="1"/>
</dbReference>